<name>A0AA35XC47_GEOBA</name>
<evidence type="ECO:0000313" key="2">
    <source>
        <dbReference type="EMBL" id="CAI8046016.1"/>
    </source>
</evidence>
<keyword evidence="3" id="KW-1185">Reference proteome</keyword>
<dbReference type="Proteomes" id="UP001174909">
    <property type="component" value="Unassembled WGS sequence"/>
</dbReference>
<gene>
    <name evidence="1" type="ORF">GBAR_LOCUS25443</name>
    <name evidence="2" type="ORF">GBAR_LOCUS25444</name>
</gene>
<dbReference type="EMBL" id="CASHTH010003519">
    <property type="protein sequence ID" value="CAI8046016.1"/>
    <property type="molecule type" value="Genomic_DNA"/>
</dbReference>
<dbReference type="EMBL" id="CASHTH010003519">
    <property type="protein sequence ID" value="CAI8046015.1"/>
    <property type="molecule type" value="Genomic_DNA"/>
</dbReference>
<protein>
    <submittedName>
        <fullName evidence="1">Uncharacterized protein</fullName>
    </submittedName>
</protein>
<accession>A0AA35XC47</accession>
<evidence type="ECO:0000313" key="3">
    <source>
        <dbReference type="Proteomes" id="UP001174909"/>
    </source>
</evidence>
<sequence length="30" mass="3377">MFPKNSLIEISDVMKRSSNPHHASYGDLCV</sequence>
<organism evidence="1 3">
    <name type="scientific">Geodia barretti</name>
    <name type="common">Barrett's horny sponge</name>
    <dbReference type="NCBI Taxonomy" id="519541"/>
    <lineage>
        <taxon>Eukaryota</taxon>
        <taxon>Metazoa</taxon>
        <taxon>Porifera</taxon>
        <taxon>Demospongiae</taxon>
        <taxon>Heteroscleromorpha</taxon>
        <taxon>Tetractinellida</taxon>
        <taxon>Astrophorina</taxon>
        <taxon>Geodiidae</taxon>
        <taxon>Geodia</taxon>
    </lineage>
</organism>
<dbReference type="AlphaFoldDB" id="A0AA35XC47"/>
<evidence type="ECO:0000313" key="1">
    <source>
        <dbReference type="EMBL" id="CAI8046015.1"/>
    </source>
</evidence>
<proteinExistence type="predicted"/>
<comment type="caution">
    <text evidence="1">The sequence shown here is derived from an EMBL/GenBank/DDBJ whole genome shotgun (WGS) entry which is preliminary data.</text>
</comment>
<reference evidence="1" key="1">
    <citation type="submission" date="2023-03" db="EMBL/GenBank/DDBJ databases">
        <authorList>
            <person name="Steffen K."/>
            <person name="Cardenas P."/>
        </authorList>
    </citation>
    <scope>NUCLEOTIDE SEQUENCE</scope>
</reference>